<evidence type="ECO:0000313" key="2">
    <source>
        <dbReference type="Proteomes" id="UP001055879"/>
    </source>
</evidence>
<evidence type="ECO:0000313" key="1">
    <source>
        <dbReference type="EMBL" id="KAI3729342.1"/>
    </source>
</evidence>
<sequence length="84" mass="10117">MCFFDRQSELNDFHKQRFLREHVKRGMNEIIIATRHLMIGDDRSSSFNEGEMELDWEDLTSLINFRIRHCHLSAFEVEAEVLFK</sequence>
<reference evidence="1 2" key="2">
    <citation type="journal article" date="2022" name="Mol. Ecol. Resour.">
        <title>The genomes of chicory, endive, great burdock and yacon provide insights into Asteraceae paleo-polyploidization history and plant inulin production.</title>
        <authorList>
            <person name="Fan W."/>
            <person name="Wang S."/>
            <person name="Wang H."/>
            <person name="Wang A."/>
            <person name="Jiang F."/>
            <person name="Liu H."/>
            <person name="Zhao H."/>
            <person name="Xu D."/>
            <person name="Zhang Y."/>
        </authorList>
    </citation>
    <scope>NUCLEOTIDE SEQUENCE [LARGE SCALE GENOMIC DNA]</scope>
    <source>
        <strain evidence="2">cv. Niubang</strain>
    </source>
</reference>
<accession>A0ACB9C584</accession>
<dbReference type="EMBL" id="CM042051">
    <property type="protein sequence ID" value="KAI3729342.1"/>
    <property type="molecule type" value="Genomic_DNA"/>
</dbReference>
<organism evidence="1 2">
    <name type="scientific">Arctium lappa</name>
    <name type="common">Greater burdock</name>
    <name type="synonym">Lappa major</name>
    <dbReference type="NCBI Taxonomy" id="4217"/>
    <lineage>
        <taxon>Eukaryota</taxon>
        <taxon>Viridiplantae</taxon>
        <taxon>Streptophyta</taxon>
        <taxon>Embryophyta</taxon>
        <taxon>Tracheophyta</taxon>
        <taxon>Spermatophyta</taxon>
        <taxon>Magnoliopsida</taxon>
        <taxon>eudicotyledons</taxon>
        <taxon>Gunneridae</taxon>
        <taxon>Pentapetalae</taxon>
        <taxon>asterids</taxon>
        <taxon>campanulids</taxon>
        <taxon>Asterales</taxon>
        <taxon>Asteraceae</taxon>
        <taxon>Carduoideae</taxon>
        <taxon>Cardueae</taxon>
        <taxon>Arctiinae</taxon>
        <taxon>Arctium</taxon>
    </lineage>
</organism>
<keyword evidence="2" id="KW-1185">Reference proteome</keyword>
<proteinExistence type="predicted"/>
<protein>
    <submittedName>
        <fullName evidence="1">Uncharacterized protein</fullName>
    </submittedName>
</protein>
<comment type="caution">
    <text evidence="1">The sequence shown here is derived from an EMBL/GenBank/DDBJ whole genome shotgun (WGS) entry which is preliminary data.</text>
</comment>
<dbReference type="Proteomes" id="UP001055879">
    <property type="component" value="Linkage Group LG05"/>
</dbReference>
<name>A0ACB9C584_ARCLA</name>
<gene>
    <name evidence="1" type="ORF">L6452_17998</name>
</gene>
<reference evidence="2" key="1">
    <citation type="journal article" date="2022" name="Mol. Ecol. Resour.">
        <title>The genomes of chicory, endive, great burdock and yacon provide insights into Asteraceae palaeo-polyploidization history and plant inulin production.</title>
        <authorList>
            <person name="Fan W."/>
            <person name="Wang S."/>
            <person name="Wang H."/>
            <person name="Wang A."/>
            <person name="Jiang F."/>
            <person name="Liu H."/>
            <person name="Zhao H."/>
            <person name="Xu D."/>
            <person name="Zhang Y."/>
        </authorList>
    </citation>
    <scope>NUCLEOTIDE SEQUENCE [LARGE SCALE GENOMIC DNA]</scope>
    <source>
        <strain evidence="2">cv. Niubang</strain>
    </source>
</reference>